<dbReference type="PIRSF" id="PIRSF037677">
    <property type="entry name" value="DNA_mis_repair_Msh6"/>
    <property type="match status" value="1"/>
</dbReference>
<dbReference type="Gene3D" id="3.40.1170.10">
    <property type="entry name" value="DNA repair protein MutS, domain I"/>
    <property type="match status" value="1"/>
</dbReference>
<dbReference type="InterPro" id="IPR007696">
    <property type="entry name" value="DNA_mismatch_repair_MutS_core"/>
</dbReference>
<dbReference type="EMBL" id="MN740677">
    <property type="protein sequence ID" value="QHS80319.1"/>
    <property type="molecule type" value="Genomic_DNA"/>
</dbReference>
<dbReference type="InterPro" id="IPR045076">
    <property type="entry name" value="MutS"/>
</dbReference>
<dbReference type="SUPFAM" id="SSF48334">
    <property type="entry name" value="DNA repair protein MutS, domain III"/>
    <property type="match status" value="1"/>
</dbReference>
<dbReference type="PANTHER" id="PTHR11361:SF146">
    <property type="entry name" value="DNA MISMATCH REPAIR PROTEINS MUTS FAMILY DOMAIN-CONTAINING PROTEIN"/>
    <property type="match status" value="1"/>
</dbReference>
<feature type="domain" description="DNA mismatch repair proteins mutS family" evidence="6">
    <location>
        <begin position="693"/>
        <end position="883"/>
    </location>
</feature>
<evidence type="ECO:0000259" key="5">
    <source>
        <dbReference type="SMART" id="SM00533"/>
    </source>
</evidence>
<reference evidence="7" key="1">
    <citation type="journal article" date="2020" name="Nature">
        <title>Giant virus diversity and host interactions through global metagenomics.</title>
        <authorList>
            <person name="Schulz F."/>
            <person name="Roux S."/>
            <person name="Paez-Espino D."/>
            <person name="Jungbluth S."/>
            <person name="Walsh D.A."/>
            <person name="Denef V.J."/>
            <person name="McMahon K.D."/>
            <person name="Konstantinidis K.T."/>
            <person name="Eloe-Fadrosh E.A."/>
            <person name="Kyrpides N.C."/>
            <person name="Woyke T."/>
        </authorList>
    </citation>
    <scope>NUCLEOTIDE SEQUENCE</scope>
    <source>
        <strain evidence="7">GVMAG-S-1039698-54</strain>
    </source>
</reference>
<accession>A0A6C0AKK2</accession>
<evidence type="ECO:0000256" key="3">
    <source>
        <dbReference type="ARBA" id="ARBA00022840"/>
    </source>
</evidence>
<dbReference type="SMART" id="SM00533">
    <property type="entry name" value="MUTSd"/>
    <property type="match status" value="1"/>
</dbReference>
<keyword evidence="3" id="KW-0067">ATP-binding</keyword>
<dbReference type="InterPro" id="IPR000432">
    <property type="entry name" value="DNA_mismatch_repair_MutS_C"/>
</dbReference>
<dbReference type="PANTHER" id="PTHR11361">
    <property type="entry name" value="DNA MISMATCH REPAIR PROTEIN MUTS FAMILY MEMBER"/>
    <property type="match status" value="1"/>
</dbReference>
<feature type="domain" description="DNA mismatch repair protein MutS core" evidence="5">
    <location>
        <begin position="333"/>
        <end position="674"/>
    </location>
</feature>
<dbReference type="Gene3D" id="3.40.50.300">
    <property type="entry name" value="P-loop containing nucleotide triphosphate hydrolases"/>
    <property type="match status" value="1"/>
</dbReference>
<dbReference type="Gene3D" id="1.10.1420.10">
    <property type="match status" value="1"/>
</dbReference>
<dbReference type="SUPFAM" id="SSF52540">
    <property type="entry name" value="P-loop containing nucleoside triphosphate hydrolases"/>
    <property type="match status" value="1"/>
</dbReference>
<keyword evidence="4" id="KW-0238">DNA-binding</keyword>
<dbReference type="GO" id="GO:0140664">
    <property type="term" value="F:ATP-dependent DNA damage sensor activity"/>
    <property type="evidence" value="ECO:0007669"/>
    <property type="project" value="InterPro"/>
</dbReference>
<sequence length="976" mass="113535">MGKTKKQYFNALNEYKEKYKTEKVILLMQVGDFYEVYALSEKGKMEDISKSNIYDFSEITGYAVKKKNEKHRGKEILMSGTPLSCNLGEITQKIAGNGFYVPVMAQIKDENGEVIDRKEIFNIPPGAGISFVDNDKCHTNKVMCVFFEHIKDNLLKTNKLYCGLSVIDVITGSVNLYQYAIKYNKHISKYDDFERVYSIYSPNQIIIISNYNIQYLIDALNIPENITTVFNVNNKDLYNYKLLKNCKKQIYQEEILQNIYKVPDISCFKESYNLSKNPHATFTLAFLFNYIQTHNKTVIENIKKPTFDNNKNNVFIGTHSLKQLHILNNERKDKFGSILNFVNKCKTNMGRRLLKEKLLHPIKNQDLLNNEYFAIDLFLQNSDFVKDNTNQMKNIIDIEKMSRKFSLFKVKPCEISNFYNSLTIIETIIHKLTKNIPFSESLNQYYQSHDININDVYEKIKTIKLYIETNVNLKNIAEIDSIKDVNFFNNDKNVNLHIKKGQENKKHLKHIKRHLKSCFTNSKVKMLYNVTEKTPATLQTTFTRYQVIEEKYKCNKLDYLNYFHDLSFQKVSNAKTSKYKIQSPLIDKLHIDIFDWSTDFKPILINAFQKFIDKLLVFNDEINYISKFISIFDFINSRFICAEQYNLCKPEIVDDQDKSYFIAKQIKHPLIYHLNKDINYTCNDISLGKNDDKDGVLLFGINAVGKSSLIRAIGINIIMAQTGMYVPSAEFQYKPYSSIFTRIIGNDDIFKNLSTFMVEMCEFNTILKFSDKNSLILGDELCSGTTTKDAISIFTTGLIKLNEKKSSHIFATHFHEIKDSNYIKQLSSLKKYYMSVSYDNEKEELIYDRVLKEGSGLDQYGIEVCKFIGYDKDFIDLALKIRNDNTILGEETSKYNSNKIKKGLCEMCNTKPAEEIHHLYPQKYADNNGFLPDGNHKNKKSNLSNICRDCHKKETKNNTKKKKIKTSNGVRFVEIS</sequence>
<evidence type="ECO:0008006" key="8">
    <source>
        <dbReference type="Google" id="ProtNLM"/>
    </source>
</evidence>
<dbReference type="SMART" id="SM00534">
    <property type="entry name" value="MUTSac"/>
    <property type="match status" value="1"/>
</dbReference>
<dbReference type="Pfam" id="PF00488">
    <property type="entry name" value="MutS_V"/>
    <property type="match status" value="1"/>
</dbReference>
<dbReference type="InterPro" id="IPR027417">
    <property type="entry name" value="P-loop_NTPase"/>
</dbReference>
<keyword evidence="1" id="KW-0547">Nucleotide-binding</keyword>
<evidence type="ECO:0000313" key="7">
    <source>
        <dbReference type="EMBL" id="QHS80319.1"/>
    </source>
</evidence>
<dbReference type="InterPro" id="IPR017261">
    <property type="entry name" value="DNA_mismatch_repair_MutS/MSH"/>
</dbReference>
<organism evidence="7">
    <name type="scientific">viral metagenome</name>
    <dbReference type="NCBI Taxonomy" id="1070528"/>
    <lineage>
        <taxon>unclassified sequences</taxon>
        <taxon>metagenomes</taxon>
        <taxon>organismal metagenomes</taxon>
    </lineage>
</organism>
<dbReference type="GO" id="GO:0032301">
    <property type="term" value="C:MutSalpha complex"/>
    <property type="evidence" value="ECO:0007669"/>
    <property type="project" value="TreeGrafter"/>
</dbReference>
<dbReference type="Pfam" id="PF05192">
    <property type="entry name" value="MutS_III"/>
    <property type="match status" value="1"/>
</dbReference>
<keyword evidence="2" id="KW-0227">DNA damage</keyword>
<protein>
    <recommendedName>
        <fullName evidence="8">DNA mismatch repair proteins mutS family domain-containing protein</fullName>
    </recommendedName>
</protein>
<dbReference type="InterPro" id="IPR016151">
    <property type="entry name" value="DNA_mismatch_repair_MutS_N"/>
</dbReference>
<evidence type="ECO:0000256" key="2">
    <source>
        <dbReference type="ARBA" id="ARBA00022763"/>
    </source>
</evidence>
<dbReference type="AlphaFoldDB" id="A0A6C0AKK2"/>
<proteinExistence type="predicted"/>
<dbReference type="GO" id="GO:0030983">
    <property type="term" value="F:mismatched DNA binding"/>
    <property type="evidence" value="ECO:0007669"/>
    <property type="project" value="InterPro"/>
</dbReference>
<dbReference type="GO" id="GO:0006298">
    <property type="term" value="P:mismatch repair"/>
    <property type="evidence" value="ECO:0007669"/>
    <property type="project" value="InterPro"/>
</dbReference>
<dbReference type="InterPro" id="IPR036187">
    <property type="entry name" value="DNA_mismatch_repair_MutS_sf"/>
</dbReference>
<evidence type="ECO:0000256" key="1">
    <source>
        <dbReference type="ARBA" id="ARBA00022741"/>
    </source>
</evidence>
<dbReference type="GO" id="GO:0005524">
    <property type="term" value="F:ATP binding"/>
    <property type="evidence" value="ECO:0007669"/>
    <property type="project" value="UniProtKB-KW"/>
</dbReference>
<evidence type="ECO:0000259" key="6">
    <source>
        <dbReference type="SMART" id="SM00534"/>
    </source>
</evidence>
<evidence type="ECO:0000256" key="4">
    <source>
        <dbReference type="ARBA" id="ARBA00023125"/>
    </source>
</evidence>
<name>A0A6C0AKK2_9ZZZZ</name>